<protein>
    <submittedName>
        <fullName evidence="2">Maleylpyruvate isomerase family mycothiol-dependent enzyme</fullName>
    </submittedName>
</protein>
<dbReference type="EMBL" id="JACXYZ010000002">
    <property type="protein sequence ID" value="MBD3926014.1"/>
    <property type="molecule type" value="Genomic_DNA"/>
</dbReference>
<feature type="domain" description="Mycothiol-dependent maleylpyruvate isomerase metal-binding" evidence="1">
    <location>
        <begin position="17"/>
        <end position="130"/>
    </location>
</feature>
<evidence type="ECO:0000313" key="2">
    <source>
        <dbReference type="EMBL" id="MBD3926014.1"/>
    </source>
</evidence>
<dbReference type="Gene3D" id="1.20.120.450">
    <property type="entry name" value="dinb family like domain"/>
    <property type="match status" value="1"/>
</dbReference>
<dbReference type="InterPro" id="IPR017517">
    <property type="entry name" value="Maleyloyr_isom"/>
</dbReference>
<dbReference type="SUPFAM" id="SSF109854">
    <property type="entry name" value="DinB/YfiT-like putative metalloenzymes"/>
    <property type="match status" value="1"/>
</dbReference>
<gene>
    <name evidence="2" type="ORF">IEZ26_15430</name>
</gene>
<dbReference type="NCBIfam" id="TIGR03083">
    <property type="entry name" value="maleylpyruvate isomerase family mycothiol-dependent enzyme"/>
    <property type="match status" value="1"/>
</dbReference>
<comment type="caution">
    <text evidence="2">The sequence shown here is derived from an EMBL/GenBank/DDBJ whole genome shotgun (WGS) entry which is preliminary data.</text>
</comment>
<organism evidence="2 3">
    <name type="scientific">Nocardioides cavernae</name>
    <dbReference type="NCBI Taxonomy" id="1921566"/>
    <lineage>
        <taxon>Bacteria</taxon>
        <taxon>Bacillati</taxon>
        <taxon>Actinomycetota</taxon>
        <taxon>Actinomycetes</taxon>
        <taxon>Propionibacteriales</taxon>
        <taxon>Nocardioidaceae</taxon>
        <taxon>Nocardioides</taxon>
    </lineage>
</organism>
<dbReference type="Proteomes" id="UP000618818">
    <property type="component" value="Unassembled WGS sequence"/>
</dbReference>
<dbReference type="GO" id="GO:0016853">
    <property type="term" value="F:isomerase activity"/>
    <property type="evidence" value="ECO:0007669"/>
    <property type="project" value="UniProtKB-KW"/>
</dbReference>
<dbReference type="PANTHER" id="PTHR40758">
    <property type="entry name" value="CONSERVED PROTEIN"/>
    <property type="match status" value="1"/>
</dbReference>
<evidence type="ECO:0000259" key="1">
    <source>
        <dbReference type="Pfam" id="PF11716"/>
    </source>
</evidence>
<dbReference type="PANTHER" id="PTHR40758:SF1">
    <property type="entry name" value="CONSERVED PROTEIN"/>
    <property type="match status" value="1"/>
</dbReference>
<dbReference type="InterPro" id="IPR024344">
    <property type="entry name" value="MDMPI_metal-binding"/>
</dbReference>
<dbReference type="RefSeq" id="WP_191195859.1">
    <property type="nucleotide sequence ID" value="NZ_JACXYZ010000002.1"/>
</dbReference>
<sequence>MTSESPDWLPLLRLHTERFGDVARDAELDAPVPSCPGWSLRDLVVHLGGVHQWATHAVVEGNPNLRPEPPADEGRSGLTAWYRRHASHLVEVLASTATDAPAWTLDDRDPSAQFWMRRQVHETVMHAWDAENALGRPRPMDPSLAWDGVLEVRDVIYPRQVRLGRVQPLSRPVRVIGTDVSGFAVLGDGDGESIVLRDKAETLLRLLWHRADPHVHVSDRQARGLLSGALTP</sequence>
<evidence type="ECO:0000313" key="3">
    <source>
        <dbReference type="Proteomes" id="UP000618818"/>
    </source>
</evidence>
<dbReference type="InterPro" id="IPR034660">
    <property type="entry name" value="DinB/YfiT-like"/>
</dbReference>
<dbReference type="Pfam" id="PF11716">
    <property type="entry name" value="MDMPI_N"/>
    <property type="match status" value="1"/>
</dbReference>
<keyword evidence="3" id="KW-1185">Reference proteome</keyword>
<accession>A0ABR8NHT7</accession>
<reference evidence="2 3" key="1">
    <citation type="submission" date="2020-09" db="EMBL/GenBank/DDBJ databases">
        <title>novel species in genus Nocardioides.</title>
        <authorList>
            <person name="Zhang G."/>
        </authorList>
    </citation>
    <scope>NUCLEOTIDE SEQUENCE [LARGE SCALE GENOMIC DNA]</scope>
    <source>
        <strain evidence="2 3">KCTC 39551</strain>
    </source>
</reference>
<name>A0ABR8NHT7_9ACTN</name>
<proteinExistence type="predicted"/>
<keyword evidence="2" id="KW-0413">Isomerase</keyword>